<keyword evidence="2" id="KW-0677">Repeat</keyword>
<dbReference type="Proteomes" id="UP001142489">
    <property type="component" value="Unassembled WGS sequence"/>
</dbReference>
<dbReference type="EMBL" id="JAPFRF010000007">
    <property type="protein sequence ID" value="KAJ7327207.1"/>
    <property type="molecule type" value="Genomic_DNA"/>
</dbReference>
<dbReference type="PANTHER" id="PTHR45739">
    <property type="entry name" value="MATRIX PROTEIN, PUTATIVE-RELATED"/>
    <property type="match status" value="1"/>
</dbReference>
<feature type="repeat" description="CSPG" evidence="4">
    <location>
        <begin position="1721"/>
        <end position="1821"/>
    </location>
</feature>
<dbReference type="InterPro" id="IPR032778">
    <property type="entry name" value="GF_recep_IV"/>
</dbReference>
<dbReference type="PROSITE" id="PS51854">
    <property type="entry name" value="CSPG"/>
    <property type="match status" value="5"/>
</dbReference>
<evidence type="ECO:0000256" key="4">
    <source>
        <dbReference type="PROSITE-ProRule" id="PRU01201"/>
    </source>
</evidence>
<dbReference type="Pfam" id="PF16184">
    <property type="entry name" value="Cadherin_3"/>
    <property type="match status" value="5"/>
</dbReference>
<evidence type="ECO:0000256" key="2">
    <source>
        <dbReference type="ARBA" id="ARBA00022737"/>
    </source>
</evidence>
<dbReference type="Gene3D" id="2.10.220.10">
    <property type="entry name" value="Hormone Receptor, Insulin-like Growth Factor Receptor 1, Chain A, domain 2"/>
    <property type="match status" value="8"/>
</dbReference>
<protein>
    <recommendedName>
        <fullName evidence="5">VWFC domain-containing protein</fullName>
    </recommendedName>
</protein>
<keyword evidence="1" id="KW-0732">Signal</keyword>
<feature type="non-terminal residue" evidence="6">
    <location>
        <position position="1"/>
    </location>
</feature>
<feature type="repeat" description="CSPG" evidence="4">
    <location>
        <begin position="1083"/>
        <end position="1178"/>
    </location>
</feature>
<dbReference type="SUPFAM" id="SSF57603">
    <property type="entry name" value="FnI-like domain"/>
    <property type="match status" value="5"/>
</dbReference>
<dbReference type="InterPro" id="IPR039005">
    <property type="entry name" value="CSPG_rpt"/>
</dbReference>
<evidence type="ECO:0000259" key="5">
    <source>
        <dbReference type="PROSITE" id="PS50184"/>
    </source>
</evidence>
<dbReference type="SMART" id="SM00181">
    <property type="entry name" value="EGF"/>
    <property type="match status" value="13"/>
</dbReference>
<feature type="repeat" description="CSPG" evidence="4">
    <location>
        <begin position="1310"/>
        <end position="1418"/>
    </location>
</feature>
<dbReference type="PROSITE" id="PS50184">
    <property type="entry name" value="VWFC_2"/>
    <property type="match status" value="5"/>
</dbReference>
<proteinExistence type="predicted"/>
<dbReference type="SUPFAM" id="SSF57184">
    <property type="entry name" value="Growth factor receptor domain"/>
    <property type="match status" value="5"/>
</dbReference>
<dbReference type="InterPro" id="IPR000742">
    <property type="entry name" value="EGF"/>
</dbReference>
<feature type="repeat" description="CSPG" evidence="4">
    <location>
        <begin position="1198"/>
        <end position="1289"/>
    </location>
</feature>
<dbReference type="InterPro" id="IPR006212">
    <property type="entry name" value="Furin_repeat"/>
</dbReference>
<evidence type="ECO:0000256" key="1">
    <source>
        <dbReference type="ARBA" id="ARBA00022729"/>
    </source>
</evidence>
<evidence type="ECO:0000313" key="6">
    <source>
        <dbReference type="EMBL" id="KAJ7327207.1"/>
    </source>
</evidence>
<gene>
    <name evidence="6" type="ORF">JRQ81_016966</name>
</gene>
<dbReference type="Pfam" id="PF00093">
    <property type="entry name" value="VWC"/>
    <property type="match status" value="5"/>
</dbReference>
<keyword evidence="3" id="KW-0325">Glycoprotein</keyword>
<organism evidence="6 7">
    <name type="scientific">Phrynocephalus forsythii</name>
    <dbReference type="NCBI Taxonomy" id="171643"/>
    <lineage>
        <taxon>Eukaryota</taxon>
        <taxon>Metazoa</taxon>
        <taxon>Chordata</taxon>
        <taxon>Craniata</taxon>
        <taxon>Vertebrata</taxon>
        <taxon>Euteleostomi</taxon>
        <taxon>Lepidosauria</taxon>
        <taxon>Squamata</taxon>
        <taxon>Bifurcata</taxon>
        <taxon>Unidentata</taxon>
        <taxon>Episquamata</taxon>
        <taxon>Toxicofera</taxon>
        <taxon>Iguania</taxon>
        <taxon>Acrodonta</taxon>
        <taxon>Agamidae</taxon>
        <taxon>Agaminae</taxon>
        <taxon>Phrynocephalus</taxon>
    </lineage>
</organism>
<feature type="domain" description="VWFC" evidence="5">
    <location>
        <begin position="277"/>
        <end position="337"/>
    </location>
</feature>
<dbReference type="CDD" id="cd00064">
    <property type="entry name" value="FU"/>
    <property type="match status" value="8"/>
</dbReference>
<dbReference type="PANTHER" id="PTHR45739:SF1">
    <property type="entry name" value="EXTRACELLULAR MATRIX ORGANIZING PROTEIN FRAS1"/>
    <property type="match status" value="1"/>
</dbReference>
<dbReference type="SMART" id="SM00214">
    <property type="entry name" value="VWC"/>
    <property type="match status" value="6"/>
</dbReference>
<dbReference type="OrthoDB" id="430044at2759"/>
<comment type="caution">
    <text evidence="6">The sequence shown here is derived from an EMBL/GenBank/DDBJ whole genome shotgun (WGS) entry which is preliminary data.</text>
</comment>
<keyword evidence="7" id="KW-1185">Reference proteome</keyword>
<dbReference type="SMART" id="SM00261">
    <property type="entry name" value="FU"/>
    <property type="match status" value="14"/>
</dbReference>
<feature type="domain" description="VWFC" evidence="5">
    <location>
        <begin position="341"/>
        <end position="399"/>
    </location>
</feature>
<dbReference type="Pfam" id="PF14843">
    <property type="entry name" value="GF_recep_IV"/>
    <property type="match status" value="1"/>
</dbReference>
<feature type="repeat" description="CSPG" evidence="4">
    <location>
        <begin position="1606"/>
        <end position="1700"/>
    </location>
</feature>
<dbReference type="PROSITE" id="PS01208">
    <property type="entry name" value="VWFC_1"/>
    <property type="match status" value="3"/>
</dbReference>
<sequence length="1828" mass="200910">MAWGQIRLSEAEKSWRQLTSCAFYNLADKKNNTVWKLDSCQECRCHGDITLCEALVCKNPRCNFRKGERLRISPNACCPECVPQMEGFCKHEGQIYEHGAKWAGVGCTSCSCVRGEVVCTRKPCPGISCETGEVLTTSQGACCPQCVGSGETCSFDGQMFQDAEEWHPNHCAKCVCRNGTVECFAAFCEPLLCNEDENTFVPAGKCCPECVPKSCSVSRRSYEHGEQWMQDACTTCLCERGEAKCLRHTCSPLTCQKEENKVQRPGKCCEECVSSKQSCVHNGTLRYHDEMWSGPSCEFCVCQEGQVACWNGECANVECALGEELIHLEGKCCPECISRGGPCVYKEHTKDSGEKWKEGLCRECECLDSEVLCFSSSCPTCPKGSVALAMPGECCPQCQPGQCHSDCLTCSKSFDLCDTCRDAAKQLQNGRCVDSCGPGFYQEAGRCLACEKTCSTCRDGYVCTSCKDLLHLKDGRCEASCGEGYFPGPLKCIACHESCATCWGPTAYNCSSCKEPSHVLLEGFCVASCGQGFYIKDGVCKACHEDCEACYPDRPGCIRCAAGRVLHGEHCVLECPSSYYADSAQRCRACHKSCAACAGPLSTQCTSCSFPLALRQAQCLAACGEGFYQDHTICRGCHSSCRECVGPEYFHCTRCMKLEEGLQPEMNLEGTSVGICLPQCKPQFYLNKDGLCKECYASCLSCTEEFSRNCTACVSPGILHEGKCLSECPEGWYHREDHCYACHPSCKTCHGPSEADCVTCQPHAPFANGRCRTPCKQGKYLNLVGYCVDCHPSCSSCVADLKDRGSICLKCQNFDQLLLKDHCVIECPAGYYKVDGMCQACHPSCKTCEGGGPLTCTSCDSNLVLSHMGSCTSSCFLGFYKDKNLHCKPCSSPCLSCDSGARCTSCRDPSKVLLFGECQDNCAPQYYLDFPTKTCKECDWSCNACDGPRNTDCSQCMDGYVLQDGACAGRCPPAFYRAFDRCERCDDKHCLQCQAAGACTHCEAPFFLLGSQCVSACGNRFYEDRGEQKCSACPNGCLECDGSSVCLVCDSAVFLHEGHCISHCGHGFYGNPRSRECERVTNTLVLKANGSLWVGIGGTKPLVFSFLEVSGLGGSTEDLLFHVVDPPTNGRLVTVANAKKTELSQGDRFTGEDVKGQRVLFEHDKKKSRNGRFSLKISHQEALSEPELFTVQAFSTQAPYVLRNEGLLLNRGETGSITDLLIDIRDNDNPQDVTVAILDSPHHGQFIKRVGDTQSVIHQFHLQDLSSGIVQYIHDGSNSIEDTVVLQVRDGYHFQNILFHIKITPKSDGVPRLVTSPMVWVPEGGMLQITNRILQAEMPGVSDSALIYTISDQPRYGEVVFLIPMPADDPGFIWRPLPDGRAASPTTTFTQQDINEGVIWYQHSGSETESDSLRFQAGSSSLCYSGLVSAASSPQAHLETHLLNIAILPHSLGAPMHSLGSSFHMTALDDRVTPIEPHHLSFVNSESPMEEIVYNVTVPLAPNQGKMMARKKILLSRFVYCIIEHRDKPQSPVKYFTQADIASGKIAYRPPAAAPHMREMMEFSFAGWFLPMTCSLSPPLVVSDGERTSPEMVFTIHLLSSGEQSPLFQITPPILKVSQGGRATIGIRLTVGSVDRIPEDIFFEVVEPPHHGALLKHGSGFPQHLREGDTFTYEEITHNALQYIHDGSSTAEDRMEISVTDGLTSATVVLKVEVTPRENDGPQLDPSCPLAITVAGKTSVTITRSHFAYTDNNSPDSKIRIQLISLPIYGTLVRMIPRRPSEFSEVYNFTMEDINNQRIRYITEFETIHQPVRDIFHFNVFDADDNRL</sequence>
<evidence type="ECO:0000256" key="3">
    <source>
        <dbReference type="ARBA" id="ARBA00023180"/>
    </source>
</evidence>
<dbReference type="InterPro" id="IPR051561">
    <property type="entry name" value="FRAS1_ECM"/>
</dbReference>
<dbReference type="GO" id="GO:0009653">
    <property type="term" value="P:anatomical structure morphogenesis"/>
    <property type="evidence" value="ECO:0007669"/>
    <property type="project" value="TreeGrafter"/>
</dbReference>
<feature type="domain" description="VWFC" evidence="5">
    <location>
        <begin position="87"/>
        <end position="147"/>
    </location>
</feature>
<dbReference type="InterPro" id="IPR001007">
    <property type="entry name" value="VWF_dom"/>
</dbReference>
<feature type="domain" description="VWFC" evidence="5">
    <location>
        <begin position="151"/>
        <end position="211"/>
    </location>
</feature>
<reference evidence="6" key="1">
    <citation type="journal article" date="2023" name="DNA Res.">
        <title>Chromosome-level genome assembly of Phrynocephalus forsythii using third-generation DNA sequencing and Hi-C analysis.</title>
        <authorList>
            <person name="Qi Y."/>
            <person name="Zhao W."/>
            <person name="Zhao Y."/>
            <person name="Niu C."/>
            <person name="Cao S."/>
            <person name="Zhang Y."/>
        </authorList>
    </citation>
    <scope>NUCLEOTIDE SEQUENCE</scope>
    <source>
        <tissue evidence="6">Muscle</tissue>
    </source>
</reference>
<dbReference type="Gene3D" id="6.20.200.20">
    <property type="match status" value="5"/>
</dbReference>
<dbReference type="InterPro" id="IPR009030">
    <property type="entry name" value="Growth_fac_rcpt_cys_sf"/>
</dbReference>
<evidence type="ECO:0000313" key="7">
    <source>
        <dbReference type="Proteomes" id="UP001142489"/>
    </source>
</evidence>
<name>A0A9Q0XU94_9SAUR</name>
<accession>A0A9Q0XU94</accession>
<feature type="domain" description="VWFC" evidence="5">
    <location>
        <begin position="213"/>
        <end position="273"/>
    </location>
</feature>